<dbReference type="EMBL" id="CP058350">
    <property type="protein sequence ID" value="QLF68388.1"/>
    <property type="molecule type" value="Genomic_DNA"/>
</dbReference>
<organism evidence="3 4">
    <name type="scientific">Peteryoungia desertarenae</name>
    <dbReference type="NCBI Taxonomy" id="1813451"/>
    <lineage>
        <taxon>Bacteria</taxon>
        <taxon>Pseudomonadati</taxon>
        <taxon>Pseudomonadota</taxon>
        <taxon>Alphaproteobacteria</taxon>
        <taxon>Hyphomicrobiales</taxon>
        <taxon>Rhizobiaceae</taxon>
        <taxon>Peteryoungia</taxon>
    </lineage>
</organism>
<proteinExistence type="predicted"/>
<dbReference type="Pfam" id="PF13410">
    <property type="entry name" value="GST_C_2"/>
    <property type="match status" value="1"/>
</dbReference>
<dbReference type="SUPFAM" id="SSF47616">
    <property type="entry name" value="GST C-terminal domain-like"/>
    <property type="match status" value="1"/>
</dbReference>
<dbReference type="SFLD" id="SFLDG00358">
    <property type="entry name" value="Main_(cytGST)"/>
    <property type="match status" value="1"/>
</dbReference>
<evidence type="ECO:0000313" key="3">
    <source>
        <dbReference type="EMBL" id="QLF68388.1"/>
    </source>
</evidence>
<reference evidence="3 4" key="1">
    <citation type="submission" date="2020-06" db="EMBL/GenBank/DDBJ databases">
        <title>Genome sequence of Rhizobium sp strain ADMK78.</title>
        <authorList>
            <person name="Rahi P."/>
        </authorList>
    </citation>
    <scope>NUCLEOTIDE SEQUENCE [LARGE SCALE GENOMIC DNA]</scope>
    <source>
        <strain evidence="3 4">ADMK78</strain>
    </source>
</reference>
<dbReference type="PANTHER" id="PTHR44051:SF2">
    <property type="entry name" value="HYPOTHETICAL GLUTATHIONE S-TRANSFERASE LIKE PROTEIN"/>
    <property type="match status" value="1"/>
</dbReference>
<protein>
    <submittedName>
        <fullName evidence="3">Glutathione S-transferase family protein</fullName>
    </submittedName>
</protein>
<name>A0ABX6QIJ5_9HYPH</name>
<evidence type="ECO:0000313" key="4">
    <source>
        <dbReference type="Proteomes" id="UP000308530"/>
    </source>
</evidence>
<dbReference type="RefSeq" id="WP_138288472.1">
    <property type="nucleotide sequence ID" value="NZ_CP058350.1"/>
</dbReference>
<dbReference type="PROSITE" id="PS50404">
    <property type="entry name" value="GST_NTER"/>
    <property type="match status" value="1"/>
</dbReference>
<dbReference type="PANTHER" id="PTHR44051">
    <property type="entry name" value="GLUTATHIONE S-TRANSFERASE-RELATED"/>
    <property type="match status" value="1"/>
</dbReference>
<dbReference type="SFLD" id="SFLDS00019">
    <property type="entry name" value="Glutathione_Transferase_(cytos"/>
    <property type="match status" value="1"/>
</dbReference>
<keyword evidence="4" id="KW-1185">Reference proteome</keyword>
<dbReference type="Pfam" id="PF02798">
    <property type="entry name" value="GST_N"/>
    <property type="match status" value="1"/>
</dbReference>
<dbReference type="InterPro" id="IPR036249">
    <property type="entry name" value="Thioredoxin-like_sf"/>
</dbReference>
<dbReference type="SUPFAM" id="SSF52833">
    <property type="entry name" value="Thioredoxin-like"/>
    <property type="match status" value="1"/>
</dbReference>
<dbReference type="Gene3D" id="3.40.30.10">
    <property type="entry name" value="Glutaredoxin"/>
    <property type="match status" value="1"/>
</dbReference>
<gene>
    <name evidence="3" type="ORF">FE840_001830</name>
</gene>
<feature type="domain" description="GST C-terminal" evidence="2">
    <location>
        <begin position="90"/>
        <end position="210"/>
    </location>
</feature>
<accession>A0ABX6QIJ5</accession>
<dbReference type="Proteomes" id="UP000308530">
    <property type="component" value="Chromosome"/>
</dbReference>
<dbReference type="InterPro" id="IPR010987">
    <property type="entry name" value="Glutathione-S-Trfase_C-like"/>
</dbReference>
<dbReference type="PROSITE" id="PS50405">
    <property type="entry name" value="GST_CTER"/>
    <property type="match status" value="1"/>
</dbReference>
<evidence type="ECO:0000259" key="1">
    <source>
        <dbReference type="PROSITE" id="PS50404"/>
    </source>
</evidence>
<feature type="domain" description="GST N-terminal" evidence="1">
    <location>
        <begin position="2"/>
        <end position="84"/>
    </location>
</feature>
<sequence>MSNLILYNYDLDEGCYRVRLLLSILKLPYEAIAIDMEPGREHQQPHMLALNPTGSLPILRDGDLTLFGTEAILAYLTRAYDKTGQWLPLDPVEFGQIQQWLGFSQGHLHHAVQARHQALFTPEGATTGDRAAARRAFRIMDDHMTLQQIDGAEFFVGETPTIADIALVASFALSRDFGQDHDEFPALRRWLRRVRKLGGFMTMPGIPDYH</sequence>
<dbReference type="InterPro" id="IPR040079">
    <property type="entry name" value="Glutathione_S-Trfase"/>
</dbReference>
<dbReference type="InterPro" id="IPR004045">
    <property type="entry name" value="Glutathione_S-Trfase_N"/>
</dbReference>
<dbReference type="InterPro" id="IPR036282">
    <property type="entry name" value="Glutathione-S-Trfase_C_sf"/>
</dbReference>
<dbReference type="Gene3D" id="1.20.1050.10">
    <property type="match status" value="1"/>
</dbReference>
<evidence type="ECO:0000259" key="2">
    <source>
        <dbReference type="PROSITE" id="PS50405"/>
    </source>
</evidence>